<dbReference type="InterPro" id="IPR041289">
    <property type="entry name" value="Bact_RF_family3"/>
</dbReference>
<proteinExistence type="predicted"/>
<dbReference type="Proteomes" id="UP000583800">
    <property type="component" value="Unassembled WGS sequence"/>
</dbReference>
<organism evidence="1 2">
    <name type="scientific">Nonomuraea muscovyensis</name>
    <dbReference type="NCBI Taxonomy" id="1124761"/>
    <lineage>
        <taxon>Bacteria</taxon>
        <taxon>Bacillati</taxon>
        <taxon>Actinomycetota</taxon>
        <taxon>Actinomycetes</taxon>
        <taxon>Streptosporangiales</taxon>
        <taxon>Streptosporangiaceae</taxon>
        <taxon>Nonomuraea</taxon>
    </lineage>
</organism>
<dbReference type="Pfam" id="PF18845">
    <property type="entry name" value="baeRF_family3"/>
    <property type="match status" value="1"/>
</dbReference>
<evidence type="ECO:0000313" key="1">
    <source>
        <dbReference type="EMBL" id="MBB6347350.1"/>
    </source>
</evidence>
<evidence type="ECO:0000313" key="2">
    <source>
        <dbReference type="Proteomes" id="UP000583800"/>
    </source>
</evidence>
<sequence length="361" mass="38227">MTMTTTGIGTIPASAQITALQQVREYPAISLLLSTTPAAALTGADALWLDALAAEAVQRLRSELQPAAAAPAIGRLQTLIDQAHRGPAGHGLAVYASAGSQALIRLPMGVRDRAVVGPTFATRDLIRALHRTPRHLVLTLNAGHARLLEAAADTLLPAATSAFPMSAGRRTATGRADRPTREAPAVDFYRQVDAALGAYLRLHPASLVLLGDERATAAFRRLSANCQRLAGTVTGNLATTLPAELTARIRAVLDAYLHRRQDDALALLQQRTTAGRVASGMPAAWRAARTRRPEMLAVDDSFYYPARLSDDGDILTPAADIAHPDVIDELIELVLARGGRIAFTTPGALAGHQGVALVTRR</sequence>
<comment type="caution">
    <text evidence="1">The sequence shown here is derived from an EMBL/GenBank/DDBJ whole genome shotgun (WGS) entry which is preliminary data.</text>
</comment>
<keyword evidence="2" id="KW-1185">Reference proteome</keyword>
<accession>A0A7X0C2J2</accession>
<reference evidence="1 2" key="1">
    <citation type="submission" date="2020-08" db="EMBL/GenBank/DDBJ databases">
        <title>Sequencing the genomes of 1000 actinobacteria strains.</title>
        <authorList>
            <person name="Klenk H.-P."/>
        </authorList>
    </citation>
    <scope>NUCLEOTIDE SEQUENCE [LARGE SCALE GENOMIC DNA]</scope>
    <source>
        <strain evidence="1 2">DSM 45913</strain>
    </source>
</reference>
<name>A0A7X0C2J2_9ACTN</name>
<dbReference type="AlphaFoldDB" id="A0A7X0C2J2"/>
<dbReference type="EMBL" id="JACHJB010000002">
    <property type="protein sequence ID" value="MBB6347350.1"/>
    <property type="molecule type" value="Genomic_DNA"/>
</dbReference>
<protein>
    <submittedName>
        <fullName evidence="1">Plasmid stabilization system protein ParE</fullName>
    </submittedName>
</protein>
<dbReference type="RefSeq" id="WP_185085310.1">
    <property type="nucleotide sequence ID" value="NZ_JACHJB010000002.1"/>
</dbReference>
<gene>
    <name evidence="1" type="ORF">FHU36_003895</name>
</gene>